<feature type="domain" description="SWIM-type" evidence="2">
    <location>
        <begin position="191"/>
        <end position="224"/>
    </location>
</feature>
<evidence type="ECO:0000313" key="4">
    <source>
        <dbReference type="Proteomes" id="UP001215598"/>
    </source>
</evidence>
<protein>
    <recommendedName>
        <fullName evidence="2">SWIM-type domain-containing protein</fullName>
    </recommendedName>
</protein>
<dbReference type="GO" id="GO:0008270">
    <property type="term" value="F:zinc ion binding"/>
    <property type="evidence" value="ECO:0007669"/>
    <property type="project" value="UniProtKB-KW"/>
</dbReference>
<reference evidence="3" key="1">
    <citation type="submission" date="2023-03" db="EMBL/GenBank/DDBJ databases">
        <title>Massive genome expansion in bonnet fungi (Mycena s.s.) driven by repeated elements and novel gene families across ecological guilds.</title>
        <authorList>
            <consortium name="Lawrence Berkeley National Laboratory"/>
            <person name="Harder C.B."/>
            <person name="Miyauchi S."/>
            <person name="Viragh M."/>
            <person name="Kuo A."/>
            <person name="Thoen E."/>
            <person name="Andreopoulos B."/>
            <person name="Lu D."/>
            <person name="Skrede I."/>
            <person name="Drula E."/>
            <person name="Henrissat B."/>
            <person name="Morin E."/>
            <person name="Kohler A."/>
            <person name="Barry K."/>
            <person name="LaButti K."/>
            <person name="Morin E."/>
            <person name="Salamov A."/>
            <person name="Lipzen A."/>
            <person name="Mereny Z."/>
            <person name="Hegedus B."/>
            <person name="Baldrian P."/>
            <person name="Stursova M."/>
            <person name="Weitz H."/>
            <person name="Taylor A."/>
            <person name="Grigoriev I.V."/>
            <person name="Nagy L.G."/>
            <person name="Martin F."/>
            <person name="Kauserud H."/>
        </authorList>
    </citation>
    <scope>NUCLEOTIDE SEQUENCE</scope>
    <source>
        <strain evidence="3">CBHHK182m</strain>
    </source>
</reference>
<comment type="caution">
    <text evidence="3">The sequence shown here is derived from an EMBL/GenBank/DDBJ whole genome shotgun (WGS) entry which is preliminary data.</text>
</comment>
<dbReference type="EMBL" id="JARKIB010000353">
    <property type="protein sequence ID" value="KAJ7712998.1"/>
    <property type="molecule type" value="Genomic_DNA"/>
</dbReference>
<gene>
    <name evidence="3" type="ORF">B0H16DRAFT_1206736</name>
</gene>
<evidence type="ECO:0000259" key="2">
    <source>
        <dbReference type="PROSITE" id="PS50966"/>
    </source>
</evidence>
<keyword evidence="1" id="KW-0863">Zinc-finger</keyword>
<accession>A0AAD7H669</accession>
<dbReference type="InterPro" id="IPR007527">
    <property type="entry name" value="Znf_SWIM"/>
</dbReference>
<dbReference type="Proteomes" id="UP001215598">
    <property type="component" value="Unassembled WGS sequence"/>
</dbReference>
<evidence type="ECO:0000313" key="3">
    <source>
        <dbReference type="EMBL" id="KAJ7712998.1"/>
    </source>
</evidence>
<organism evidence="3 4">
    <name type="scientific">Mycena metata</name>
    <dbReference type="NCBI Taxonomy" id="1033252"/>
    <lineage>
        <taxon>Eukaryota</taxon>
        <taxon>Fungi</taxon>
        <taxon>Dikarya</taxon>
        <taxon>Basidiomycota</taxon>
        <taxon>Agaricomycotina</taxon>
        <taxon>Agaricomycetes</taxon>
        <taxon>Agaricomycetidae</taxon>
        <taxon>Agaricales</taxon>
        <taxon>Marasmiineae</taxon>
        <taxon>Mycenaceae</taxon>
        <taxon>Mycena</taxon>
    </lineage>
</organism>
<dbReference type="PROSITE" id="PS50966">
    <property type="entry name" value="ZF_SWIM"/>
    <property type="match status" value="1"/>
</dbReference>
<proteinExistence type="predicted"/>
<sequence>FRTDLHRHPNFPQEDPNERYISAEEIYRRAVQELYQYCFDNDLSQVWAYMWNRWYCPKQWPLWARAACDAIPRLKTTMVVESMWKHIKHRDLAQFNRPRLDLVTYLVIIGLLPRVMQTLAYVRGIRRVGRPKALAGWQADCKVAWLDMGRPDEHRLIEKQLKWLKTARNTKGRDEHLRLLEEEEAREAGTYFTDLQNWVCSCKSYPKNRFLICKHLVREANRKLDNRPL</sequence>
<feature type="non-terminal residue" evidence="3">
    <location>
        <position position="229"/>
    </location>
</feature>
<feature type="non-terminal residue" evidence="3">
    <location>
        <position position="1"/>
    </location>
</feature>
<name>A0AAD7H669_9AGAR</name>
<keyword evidence="1" id="KW-0862">Zinc</keyword>
<keyword evidence="4" id="KW-1185">Reference proteome</keyword>
<dbReference type="AlphaFoldDB" id="A0AAD7H669"/>
<keyword evidence="1" id="KW-0479">Metal-binding</keyword>
<evidence type="ECO:0000256" key="1">
    <source>
        <dbReference type="PROSITE-ProRule" id="PRU00325"/>
    </source>
</evidence>